<organism evidence="3 4">
    <name type="scientific">Aequitasia blattaphilus</name>
    <dbReference type="NCBI Taxonomy" id="2949332"/>
    <lineage>
        <taxon>Bacteria</taxon>
        <taxon>Bacillati</taxon>
        <taxon>Bacillota</taxon>
        <taxon>Clostridia</taxon>
        <taxon>Lachnospirales</taxon>
        <taxon>Lachnospiraceae</taxon>
        <taxon>Aequitasia</taxon>
    </lineage>
</organism>
<dbReference type="Proteomes" id="UP001523566">
    <property type="component" value="Unassembled WGS sequence"/>
</dbReference>
<dbReference type="PROSITE" id="PS50943">
    <property type="entry name" value="HTH_CROC1"/>
    <property type="match status" value="1"/>
</dbReference>
<keyword evidence="1" id="KW-0238">DNA-binding</keyword>
<dbReference type="SUPFAM" id="SSF47413">
    <property type="entry name" value="lambda repressor-like DNA-binding domains"/>
    <property type="match status" value="1"/>
</dbReference>
<dbReference type="InterPro" id="IPR001387">
    <property type="entry name" value="Cro/C1-type_HTH"/>
</dbReference>
<dbReference type="PANTHER" id="PTHR46558">
    <property type="entry name" value="TRACRIPTIONAL REGULATORY PROTEIN-RELATED-RELATED"/>
    <property type="match status" value="1"/>
</dbReference>
<dbReference type="Pfam" id="PF01381">
    <property type="entry name" value="HTH_3"/>
    <property type="match status" value="1"/>
</dbReference>
<dbReference type="SMART" id="SM00530">
    <property type="entry name" value="HTH_XRE"/>
    <property type="match status" value="1"/>
</dbReference>
<evidence type="ECO:0000313" key="3">
    <source>
        <dbReference type="EMBL" id="MCP1101960.1"/>
    </source>
</evidence>
<dbReference type="Gene3D" id="1.10.260.40">
    <property type="entry name" value="lambda repressor-like DNA-binding domains"/>
    <property type="match status" value="1"/>
</dbReference>
<dbReference type="EMBL" id="JAMZFW010000006">
    <property type="protein sequence ID" value="MCP1101960.1"/>
    <property type="molecule type" value="Genomic_DNA"/>
</dbReference>
<gene>
    <name evidence="3" type="ORF">NK125_05960</name>
</gene>
<evidence type="ECO:0000259" key="2">
    <source>
        <dbReference type="PROSITE" id="PS50943"/>
    </source>
</evidence>
<proteinExistence type="predicted"/>
<comment type="caution">
    <text evidence="3">The sequence shown here is derived from an EMBL/GenBank/DDBJ whole genome shotgun (WGS) entry which is preliminary data.</text>
</comment>
<evidence type="ECO:0000313" key="4">
    <source>
        <dbReference type="Proteomes" id="UP001523566"/>
    </source>
</evidence>
<keyword evidence="4" id="KW-1185">Reference proteome</keyword>
<dbReference type="RefSeq" id="WP_262065748.1">
    <property type="nucleotide sequence ID" value="NZ_JAMXOD010000006.1"/>
</dbReference>
<name>A0ABT1E803_9FIRM</name>
<reference evidence="3 4" key="1">
    <citation type="journal article" date="2022" name="Genome Biol. Evol.">
        <title>Host diet, physiology and behaviors set the stage for Lachnospiraceae cladogenesis.</title>
        <authorList>
            <person name="Vera-Ponce De Leon A."/>
            <person name="Schneider M."/>
            <person name="Jahnes B.C."/>
            <person name="Sadowski V."/>
            <person name="Camuy-Velez L.A."/>
            <person name="Duan J."/>
            <person name="Sabree Z.L."/>
        </authorList>
    </citation>
    <scope>NUCLEOTIDE SEQUENCE [LARGE SCALE GENOMIC DNA]</scope>
    <source>
        <strain evidence="3 4">PAL113</strain>
    </source>
</reference>
<accession>A0ABT1E803</accession>
<dbReference type="InterPro" id="IPR010982">
    <property type="entry name" value="Lambda_DNA-bd_dom_sf"/>
</dbReference>
<dbReference type="PANTHER" id="PTHR46558:SF14">
    <property type="entry name" value="HTH-TYPE TRANSCRIPTIONAL REGULATOR ANSR"/>
    <property type="match status" value="1"/>
</dbReference>
<dbReference type="CDD" id="cd00093">
    <property type="entry name" value="HTH_XRE"/>
    <property type="match status" value="1"/>
</dbReference>
<sequence length="132" mass="15130">MEIGYKLKEIRTSQNYTQKYLGDLLGVSASIVSRYESNVLEPNLDTLIMYSEIFSVSTDYILGLRTNSLNSNESSPAHQYRKLSETENDLLIYFSQLNKMDQQWILGQIVDLIKEYDNVKKDSSDKEGKSTA</sequence>
<protein>
    <submittedName>
        <fullName evidence="3">Helix-turn-helix domain-containing protein</fullName>
    </submittedName>
</protein>
<evidence type="ECO:0000256" key="1">
    <source>
        <dbReference type="ARBA" id="ARBA00023125"/>
    </source>
</evidence>
<feature type="domain" description="HTH cro/C1-type" evidence="2">
    <location>
        <begin position="7"/>
        <end position="61"/>
    </location>
</feature>